<evidence type="ECO:0000256" key="2">
    <source>
        <dbReference type="ARBA" id="ARBA00022729"/>
    </source>
</evidence>
<accession>A0A5J9TYB7</accession>
<protein>
    <recommendedName>
        <fullName evidence="4">Wall-associated receptor kinase galacturonan-binding domain-containing protein</fullName>
    </recommendedName>
</protein>
<keyword evidence="2 3" id="KW-0732">Signal</keyword>
<dbReference type="Proteomes" id="UP000324897">
    <property type="component" value="Unassembled WGS sequence"/>
</dbReference>
<evidence type="ECO:0000256" key="1">
    <source>
        <dbReference type="ARBA" id="ARBA00004167"/>
    </source>
</evidence>
<dbReference type="EMBL" id="RWGY01000031">
    <property type="protein sequence ID" value="TVU16379.1"/>
    <property type="molecule type" value="Genomic_DNA"/>
</dbReference>
<comment type="caution">
    <text evidence="5">The sequence shown here is derived from an EMBL/GenBank/DDBJ whole genome shotgun (WGS) entry which is preliminary data.</text>
</comment>
<evidence type="ECO:0000256" key="3">
    <source>
        <dbReference type="SAM" id="SignalP"/>
    </source>
</evidence>
<dbReference type="Gramene" id="TVU16379">
    <property type="protein sequence ID" value="TVU16379"/>
    <property type="gene ID" value="EJB05_39938"/>
</dbReference>
<dbReference type="OrthoDB" id="691538at2759"/>
<dbReference type="Pfam" id="PF13947">
    <property type="entry name" value="GUB_WAK_bind"/>
    <property type="match status" value="2"/>
</dbReference>
<feature type="chain" id="PRO_5023814414" description="Wall-associated receptor kinase galacturonan-binding domain-containing protein" evidence="3">
    <location>
        <begin position="17"/>
        <end position="511"/>
    </location>
</feature>
<sequence>MLLLALKLIVATVAAAVPVALPGCPDACGNITVPYPFGIGHGCFRAGFNLTCDETQHPPRLSVGHNVQVLNISLSDGTLRIHQSRAPSASSSESAMTPSPLQFDGSWSAGLMDASPLAVSTRYNVFVATGCNLLASLTVNYNSSTREGIVSICAAMCQDDVSLDSSTSCSGVGCCQMAISQGSLSYGVQLKTLDQAGYSAYGTAFIVDGDWFSRNGDQFLASDATAAIAPTVLEWFLDVDLDSDLVFSDPAAITGWRCISMNSHAGLILPKDSSGRSDQSARCYCLDGFQGNPYIINGCQALAGPIAQPGCPETCGDVGVPYPFGIGEGCFHEGFNLTCDGTQHPPKLFIGDGVEVLDISLPDGTVRIQSSGLQSPFAEFNGSWFAPSSSTGTFKVSAARNSFVAFGCNMVAQLVPRRTLGLLNYASICAAVCPETVGPLTISSCSGVACCRTSIAPFAGDLPSYDIQVMRLMERAADSYLPYGTAAFIVDQDWFIRNEGEMGPGLLTLDA</sequence>
<feature type="signal peptide" evidence="3">
    <location>
        <begin position="1"/>
        <end position="16"/>
    </location>
</feature>
<dbReference type="AlphaFoldDB" id="A0A5J9TYB7"/>
<evidence type="ECO:0000259" key="4">
    <source>
        <dbReference type="Pfam" id="PF13947"/>
    </source>
</evidence>
<feature type="domain" description="Wall-associated receptor kinase galacturonan-binding" evidence="4">
    <location>
        <begin position="24"/>
        <end position="82"/>
    </location>
</feature>
<feature type="non-terminal residue" evidence="5">
    <location>
        <position position="1"/>
    </location>
</feature>
<gene>
    <name evidence="5" type="ORF">EJB05_39938</name>
</gene>
<keyword evidence="6" id="KW-1185">Reference proteome</keyword>
<organism evidence="5 6">
    <name type="scientific">Eragrostis curvula</name>
    <name type="common">weeping love grass</name>
    <dbReference type="NCBI Taxonomy" id="38414"/>
    <lineage>
        <taxon>Eukaryota</taxon>
        <taxon>Viridiplantae</taxon>
        <taxon>Streptophyta</taxon>
        <taxon>Embryophyta</taxon>
        <taxon>Tracheophyta</taxon>
        <taxon>Spermatophyta</taxon>
        <taxon>Magnoliopsida</taxon>
        <taxon>Liliopsida</taxon>
        <taxon>Poales</taxon>
        <taxon>Poaceae</taxon>
        <taxon>PACMAD clade</taxon>
        <taxon>Chloridoideae</taxon>
        <taxon>Eragrostideae</taxon>
        <taxon>Eragrostidinae</taxon>
        <taxon>Eragrostis</taxon>
    </lineage>
</organism>
<proteinExistence type="predicted"/>
<feature type="domain" description="Wall-associated receptor kinase galacturonan-binding" evidence="4">
    <location>
        <begin position="311"/>
        <end position="369"/>
    </location>
</feature>
<dbReference type="InterPro" id="IPR025287">
    <property type="entry name" value="WAK_GUB"/>
</dbReference>
<reference evidence="5 6" key="1">
    <citation type="journal article" date="2019" name="Sci. Rep.">
        <title>A high-quality genome of Eragrostis curvula grass provides insights into Poaceae evolution and supports new strategies to enhance forage quality.</title>
        <authorList>
            <person name="Carballo J."/>
            <person name="Santos B.A.C.M."/>
            <person name="Zappacosta D."/>
            <person name="Garbus I."/>
            <person name="Selva J.P."/>
            <person name="Gallo C.A."/>
            <person name="Diaz A."/>
            <person name="Albertini E."/>
            <person name="Caccamo M."/>
            <person name="Echenique V."/>
        </authorList>
    </citation>
    <scope>NUCLEOTIDE SEQUENCE [LARGE SCALE GENOMIC DNA]</scope>
    <source>
        <strain evidence="6">cv. Victoria</strain>
        <tissue evidence="5">Leaf</tissue>
    </source>
</reference>
<comment type="subcellular location">
    <subcellularLocation>
        <location evidence="1">Membrane</location>
        <topology evidence="1">Single-pass membrane protein</topology>
    </subcellularLocation>
</comment>
<evidence type="ECO:0000313" key="6">
    <source>
        <dbReference type="Proteomes" id="UP000324897"/>
    </source>
</evidence>
<dbReference type="GO" id="GO:0030247">
    <property type="term" value="F:polysaccharide binding"/>
    <property type="evidence" value="ECO:0007669"/>
    <property type="project" value="InterPro"/>
</dbReference>
<dbReference type="GO" id="GO:0016020">
    <property type="term" value="C:membrane"/>
    <property type="evidence" value="ECO:0007669"/>
    <property type="project" value="UniProtKB-SubCell"/>
</dbReference>
<dbReference type="PANTHER" id="PTHR33491">
    <property type="entry name" value="OSJNBA0016N04.9 PROTEIN"/>
    <property type="match status" value="1"/>
</dbReference>
<evidence type="ECO:0000313" key="5">
    <source>
        <dbReference type="EMBL" id="TVU16379.1"/>
    </source>
</evidence>
<name>A0A5J9TYB7_9POAL</name>